<evidence type="ECO:0000313" key="17">
    <source>
        <dbReference type="Proteomes" id="UP000325155"/>
    </source>
</evidence>
<dbReference type="GO" id="GO:0015031">
    <property type="term" value="P:protein transport"/>
    <property type="evidence" value="ECO:0007669"/>
    <property type="project" value="UniProtKB-KW"/>
</dbReference>
<evidence type="ECO:0000313" key="16">
    <source>
        <dbReference type="EMBL" id="QEK38056.1"/>
    </source>
</evidence>
<dbReference type="EMBL" id="CP043315">
    <property type="protein sequence ID" value="QEK38056.1"/>
    <property type="molecule type" value="Genomic_DNA"/>
</dbReference>
<sequence>MKKYLFYINMALFAAVLWSFYNKRNIQIKVPSVVNSQVVVNKQLTKEAINIDNKNIEGKIHFNNNSFSNLKINYNNKKYNILNCDSSWSTTWNSKDSNTPNNDQWSSNSESLSSDKPLILTWKSPEGSIFVQSMQIVDDYIVKVEYSVFNALSKPINIGLDLLTEKVKGNFIYQKDDATIRASKKHASINTNSWHGFEDEYSAFAVIPKNNISYSYNSNDSSSNVAFPSQTINPKESSSWSFYVFAGPKKLSILKKYAKKYEANGLENLINYGFLSIITKTIFAILSYILSIFDNFAFAICLLTLIVKIILAPFSYKSHISMMKIQKLQPQIERIKEVNKGNNVATQQSILALYKQESINPLGGILPFVFQIPLFISLYAAISISIDSVNAGFLWIKDLSISDPYSVNNLIKYFTAKSLPFDINLLSALFSITMIAQQWNTLKKQKDNFILALPLVSAVLLSSYSSAFMIYMIWSNILAYLQSIIFNRIIKKNYAN</sequence>
<comment type="subcellular location">
    <subcellularLocation>
        <location evidence="1">Cell inner membrane</location>
        <topology evidence="1">Multi-pass membrane protein</topology>
    </subcellularLocation>
    <subcellularLocation>
        <location evidence="13">Cell membrane</location>
        <topology evidence="13">Multi-pass membrane protein</topology>
    </subcellularLocation>
</comment>
<dbReference type="GO" id="GO:0032977">
    <property type="term" value="F:membrane insertase activity"/>
    <property type="evidence" value="ECO:0007669"/>
    <property type="project" value="InterPro"/>
</dbReference>
<dbReference type="InterPro" id="IPR028053">
    <property type="entry name" value="Membr_insert_YidC_N"/>
</dbReference>
<evidence type="ECO:0000259" key="15">
    <source>
        <dbReference type="Pfam" id="PF14849"/>
    </source>
</evidence>
<accession>A0A5C0UDE1</accession>
<keyword evidence="10 13" id="KW-0143">Chaperone</keyword>
<dbReference type="Gene3D" id="2.70.98.90">
    <property type="match status" value="1"/>
</dbReference>
<evidence type="ECO:0000256" key="13">
    <source>
        <dbReference type="HAMAP-Rule" id="MF_01810"/>
    </source>
</evidence>
<dbReference type="PRINTS" id="PR00701">
    <property type="entry name" value="60KDINNERMP"/>
</dbReference>
<dbReference type="Pfam" id="PF02096">
    <property type="entry name" value="60KD_IMP"/>
    <property type="match status" value="1"/>
</dbReference>
<feature type="domain" description="Membrane insertase YidC/Oxa/ALB C-terminal" evidence="14">
    <location>
        <begin position="296"/>
        <end position="488"/>
    </location>
</feature>
<gene>
    <name evidence="13 16" type="primary">yidC</name>
    <name evidence="16" type="ORF">FZC35_01550</name>
</gene>
<dbReference type="CDD" id="cd19961">
    <property type="entry name" value="EcYidC-like_peri"/>
    <property type="match status" value="1"/>
</dbReference>
<feature type="transmembrane region" description="Helical" evidence="13">
    <location>
        <begin position="365"/>
        <end position="386"/>
    </location>
</feature>
<evidence type="ECO:0000256" key="5">
    <source>
        <dbReference type="ARBA" id="ARBA00022475"/>
    </source>
</evidence>
<comment type="similarity">
    <text evidence="2 13">Belongs to the OXA1/ALB3/YidC family. Type 1 subfamily.</text>
</comment>
<evidence type="ECO:0000259" key="14">
    <source>
        <dbReference type="Pfam" id="PF02096"/>
    </source>
</evidence>
<dbReference type="KEGG" id="cip:FZC35_01550"/>
<evidence type="ECO:0000256" key="9">
    <source>
        <dbReference type="ARBA" id="ARBA00023136"/>
    </source>
</evidence>
<evidence type="ECO:0000256" key="1">
    <source>
        <dbReference type="ARBA" id="ARBA00004429"/>
    </source>
</evidence>
<evidence type="ECO:0000256" key="8">
    <source>
        <dbReference type="ARBA" id="ARBA00022989"/>
    </source>
</evidence>
<feature type="transmembrane region" description="Helical" evidence="13">
    <location>
        <begin position="6"/>
        <end position="22"/>
    </location>
</feature>
<dbReference type="NCBIfam" id="TIGR03593">
    <property type="entry name" value="yidC_nterm"/>
    <property type="match status" value="1"/>
</dbReference>
<evidence type="ECO:0000256" key="10">
    <source>
        <dbReference type="ARBA" id="ARBA00023186"/>
    </source>
</evidence>
<evidence type="ECO:0000256" key="7">
    <source>
        <dbReference type="ARBA" id="ARBA00022927"/>
    </source>
</evidence>
<keyword evidence="9 13" id="KW-0472">Membrane</keyword>
<evidence type="ECO:0000256" key="3">
    <source>
        <dbReference type="ARBA" id="ARBA00015325"/>
    </source>
</evidence>
<dbReference type="RefSeq" id="WP_148980903.1">
    <property type="nucleotide sequence ID" value="NZ_CP043315.1"/>
</dbReference>
<dbReference type="InterPro" id="IPR028055">
    <property type="entry name" value="YidC/Oxa/ALB_C"/>
</dbReference>
<dbReference type="GO" id="GO:0051205">
    <property type="term" value="P:protein insertion into membrane"/>
    <property type="evidence" value="ECO:0007669"/>
    <property type="project" value="TreeGrafter"/>
</dbReference>
<feature type="transmembrane region" description="Helical" evidence="13">
    <location>
        <begin position="448"/>
        <end position="465"/>
    </location>
</feature>
<dbReference type="OrthoDB" id="9780552at2"/>
<keyword evidence="4 13" id="KW-0813">Transport</keyword>
<keyword evidence="5 13" id="KW-1003">Cell membrane</keyword>
<dbReference type="PANTHER" id="PTHR12428">
    <property type="entry name" value="OXA1"/>
    <property type="match status" value="1"/>
</dbReference>
<dbReference type="CDD" id="cd20070">
    <property type="entry name" value="5TM_YidC_Alb3"/>
    <property type="match status" value="1"/>
</dbReference>
<feature type="transmembrane region" description="Helical" evidence="13">
    <location>
        <begin position="296"/>
        <end position="316"/>
    </location>
</feature>
<dbReference type="InterPro" id="IPR038221">
    <property type="entry name" value="YidC_periplasmic_sf"/>
</dbReference>
<protein>
    <recommendedName>
        <fullName evidence="3 13">Membrane protein insertase YidC</fullName>
    </recommendedName>
    <alternativeName>
        <fullName evidence="12 13">Foldase YidC</fullName>
    </alternativeName>
    <alternativeName>
        <fullName evidence="11 13">Membrane integrase YidC</fullName>
    </alternativeName>
    <alternativeName>
        <fullName evidence="13">Membrane protein YidC</fullName>
    </alternativeName>
</protein>
<evidence type="ECO:0000256" key="2">
    <source>
        <dbReference type="ARBA" id="ARBA00010527"/>
    </source>
</evidence>
<keyword evidence="17" id="KW-1185">Reference proteome</keyword>
<comment type="subunit">
    <text evidence="13">Interacts with the Sec translocase complex via SecD. Specifically interacts with transmembrane segments of nascent integral membrane proteins during membrane integration.</text>
</comment>
<dbReference type="Pfam" id="PF14849">
    <property type="entry name" value="YidC_periplas"/>
    <property type="match status" value="1"/>
</dbReference>
<comment type="function">
    <text evidence="13">Required for the insertion and/or proper folding and/or complex formation of integral membrane proteins into the membrane. Involved in integration of membrane proteins that insert both dependently and independently of the Sec translocase complex, as well as at least some lipoproteins. Aids folding of multispanning membrane proteins.</text>
</comment>
<dbReference type="InterPro" id="IPR001708">
    <property type="entry name" value="YidC/ALB3/OXA1/COX18"/>
</dbReference>
<proteinExistence type="inferred from homology"/>
<evidence type="ECO:0000256" key="11">
    <source>
        <dbReference type="ARBA" id="ARBA00033245"/>
    </source>
</evidence>
<keyword evidence="7 13" id="KW-0653">Protein transport</keyword>
<feature type="domain" description="Membrane insertase YidC N-terminal" evidence="15">
    <location>
        <begin position="83"/>
        <end position="284"/>
    </location>
</feature>
<keyword evidence="8 13" id="KW-1133">Transmembrane helix</keyword>
<dbReference type="PANTHER" id="PTHR12428:SF65">
    <property type="entry name" value="CYTOCHROME C OXIDASE ASSEMBLY PROTEIN COX18, MITOCHONDRIAL"/>
    <property type="match status" value="1"/>
</dbReference>
<evidence type="ECO:0000256" key="4">
    <source>
        <dbReference type="ARBA" id="ARBA00022448"/>
    </source>
</evidence>
<evidence type="ECO:0000256" key="12">
    <source>
        <dbReference type="ARBA" id="ARBA00033342"/>
    </source>
</evidence>
<name>A0A5C0UDE1_9PROT</name>
<dbReference type="AlphaFoldDB" id="A0A5C0UDE1"/>
<dbReference type="Proteomes" id="UP000325155">
    <property type="component" value="Chromosome"/>
</dbReference>
<keyword evidence="6 13" id="KW-0812">Transmembrane</keyword>
<dbReference type="InterPro" id="IPR047196">
    <property type="entry name" value="YidC_ALB_C"/>
</dbReference>
<dbReference type="GO" id="GO:0005886">
    <property type="term" value="C:plasma membrane"/>
    <property type="evidence" value="ECO:0007669"/>
    <property type="project" value="UniProtKB-SubCell"/>
</dbReference>
<dbReference type="InterPro" id="IPR019998">
    <property type="entry name" value="Membr_insert_YidC"/>
</dbReference>
<evidence type="ECO:0000256" key="6">
    <source>
        <dbReference type="ARBA" id="ARBA00022692"/>
    </source>
</evidence>
<reference evidence="16 17" key="1">
    <citation type="submission" date="2019-08" db="EMBL/GenBank/DDBJ databases">
        <title>Highly reduced genomes of protist endosymbionts show evolutionary convergence.</title>
        <authorList>
            <person name="George E."/>
            <person name="Husnik F."/>
            <person name="Tashyreva D."/>
            <person name="Prokopchuk G."/>
            <person name="Horak A."/>
            <person name="Kwong W.K."/>
            <person name="Lukes J."/>
            <person name="Keeling P.J."/>
        </authorList>
    </citation>
    <scope>NUCLEOTIDE SEQUENCE [LARGE SCALE GENOMIC DNA]</scope>
    <source>
        <strain evidence="16">1605</strain>
    </source>
</reference>
<feature type="transmembrane region" description="Helical" evidence="13">
    <location>
        <begin position="269"/>
        <end position="290"/>
    </location>
</feature>
<organism evidence="16 17">
    <name type="scientific">Candidatus Cytomitobacter indipagum</name>
    <dbReference type="NCBI Taxonomy" id="2601575"/>
    <lineage>
        <taxon>Bacteria</taxon>
        <taxon>Pseudomonadati</taxon>
        <taxon>Pseudomonadota</taxon>
        <taxon>Alphaproteobacteria</taxon>
        <taxon>Holosporales</taxon>
        <taxon>Holosporaceae</taxon>
        <taxon>Candidatus Cytomitobacter</taxon>
    </lineage>
</organism>
<feature type="transmembrane region" description="Helical" evidence="13">
    <location>
        <begin position="419"/>
        <end position="436"/>
    </location>
</feature>
<dbReference type="NCBIfam" id="TIGR03592">
    <property type="entry name" value="yidC_oxa1_cterm"/>
    <property type="match status" value="1"/>
</dbReference>
<dbReference type="HAMAP" id="MF_01810">
    <property type="entry name" value="YidC_type1"/>
    <property type="match status" value="1"/>
</dbReference>